<keyword evidence="2" id="KW-0408">Iron</keyword>
<keyword evidence="1" id="KW-0479">Metal-binding</keyword>
<dbReference type="NCBIfam" id="TIGR02910">
    <property type="entry name" value="sulfite_red_A"/>
    <property type="match status" value="1"/>
</dbReference>
<dbReference type="InterPro" id="IPR014259">
    <property type="entry name" value="Sulphite_reductase_A"/>
</dbReference>
<feature type="domain" description="4Fe-4S ferredoxin-type" evidence="4">
    <location>
        <begin position="211"/>
        <end position="242"/>
    </location>
</feature>
<dbReference type="Proteomes" id="UP000000845">
    <property type="component" value="Chromosome"/>
</dbReference>
<keyword evidence="6" id="KW-1185">Reference proteome</keyword>
<dbReference type="PROSITE" id="PS51379">
    <property type="entry name" value="4FE4S_FER_2"/>
    <property type="match status" value="2"/>
</dbReference>
<evidence type="ECO:0000256" key="2">
    <source>
        <dbReference type="ARBA" id="ARBA00023004"/>
    </source>
</evidence>
<dbReference type="PANTHER" id="PTHR40447:SF1">
    <property type="entry name" value="ANAEROBIC SULFITE REDUCTASE SUBUNIT A"/>
    <property type="match status" value="1"/>
</dbReference>
<evidence type="ECO:0000313" key="5">
    <source>
        <dbReference type="EMBL" id="ACZ07428.1"/>
    </source>
</evidence>
<proteinExistence type="predicted"/>
<dbReference type="PROSITE" id="PS00198">
    <property type="entry name" value="4FE4S_FER_1"/>
    <property type="match status" value="2"/>
</dbReference>
<dbReference type="eggNOG" id="COG0479">
    <property type="taxonomic scope" value="Bacteria"/>
</dbReference>
<dbReference type="GO" id="GO:0051536">
    <property type="term" value="F:iron-sulfur cluster binding"/>
    <property type="evidence" value="ECO:0007669"/>
    <property type="project" value="UniProtKB-KW"/>
</dbReference>
<reference evidence="6" key="1">
    <citation type="submission" date="2009-09" db="EMBL/GenBank/DDBJ databases">
        <title>The complete chromosome of Sebaldella termitidis ATCC 33386.</title>
        <authorList>
            <consortium name="US DOE Joint Genome Institute (JGI-PGF)"/>
            <person name="Lucas S."/>
            <person name="Copeland A."/>
            <person name="Lapidus A."/>
            <person name="Glavina del Rio T."/>
            <person name="Dalin E."/>
            <person name="Tice H."/>
            <person name="Bruce D."/>
            <person name="Goodwin L."/>
            <person name="Pitluck S."/>
            <person name="Kyrpides N."/>
            <person name="Mavromatis K."/>
            <person name="Ivanova N."/>
            <person name="Mikhailova N."/>
            <person name="Sims D."/>
            <person name="Meincke L."/>
            <person name="Brettin T."/>
            <person name="Detter J.C."/>
            <person name="Han C."/>
            <person name="Larimer F."/>
            <person name="Land M."/>
            <person name="Hauser L."/>
            <person name="Markowitz V."/>
            <person name="Cheng J.F."/>
            <person name="Hugenholtz P."/>
            <person name="Woyke T."/>
            <person name="Wu D."/>
            <person name="Eisen J.A."/>
        </authorList>
    </citation>
    <scope>NUCLEOTIDE SEQUENCE [LARGE SCALE GENOMIC DNA]</scope>
    <source>
        <strain evidence="6">ATCC 33386 / NCTC 11300</strain>
    </source>
</reference>
<feature type="domain" description="4Fe-4S ferredoxin-type" evidence="4">
    <location>
        <begin position="293"/>
        <end position="321"/>
    </location>
</feature>
<name>D1ANV4_SEBTE</name>
<evidence type="ECO:0000256" key="3">
    <source>
        <dbReference type="ARBA" id="ARBA00023014"/>
    </source>
</evidence>
<keyword evidence="3" id="KW-0411">Iron-sulfur</keyword>
<dbReference type="SUPFAM" id="SSF46548">
    <property type="entry name" value="alpha-helical ferredoxin"/>
    <property type="match status" value="1"/>
</dbReference>
<reference evidence="5 6" key="2">
    <citation type="journal article" date="2010" name="Stand. Genomic Sci.">
        <title>Complete genome sequence of Sebaldella termitidis type strain (NCTC 11300).</title>
        <authorList>
            <person name="Harmon-Smith M."/>
            <person name="Celia L."/>
            <person name="Chertkov O."/>
            <person name="Lapidus A."/>
            <person name="Copeland A."/>
            <person name="Glavina Del Rio T."/>
            <person name="Nolan M."/>
            <person name="Lucas S."/>
            <person name="Tice H."/>
            <person name="Cheng J.F."/>
            <person name="Han C."/>
            <person name="Detter J.C."/>
            <person name="Bruce D."/>
            <person name="Goodwin L."/>
            <person name="Pitluck S."/>
            <person name="Pati A."/>
            <person name="Liolios K."/>
            <person name="Ivanova N."/>
            <person name="Mavromatis K."/>
            <person name="Mikhailova N."/>
            <person name="Chen A."/>
            <person name="Palaniappan K."/>
            <person name="Land M."/>
            <person name="Hauser L."/>
            <person name="Chang Y.J."/>
            <person name="Jeffries C.D."/>
            <person name="Brettin T."/>
            <person name="Goker M."/>
            <person name="Beck B."/>
            <person name="Bristow J."/>
            <person name="Eisen J.A."/>
            <person name="Markowitz V."/>
            <person name="Hugenholtz P."/>
            <person name="Kyrpides N.C."/>
            <person name="Klenk H.P."/>
            <person name="Chen F."/>
        </authorList>
    </citation>
    <scope>NUCLEOTIDE SEQUENCE [LARGE SCALE GENOMIC DNA]</scope>
    <source>
        <strain evidence="6">ATCC 33386 / NCTC 11300</strain>
    </source>
</reference>
<dbReference type="EMBL" id="CP001739">
    <property type="protein sequence ID" value="ACZ07428.1"/>
    <property type="molecule type" value="Genomic_DNA"/>
</dbReference>
<dbReference type="PANTHER" id="PTHR40447">
    <property type="entry name" value="ANAEROBIC SULFITE REDUCTASE SUBUNIT A"/>
    <property type="match status" value="1"/>
</dbReference>
<dbReference type="InterPro" id="IPR017900">
    <property type="entry name" value="4Fe4S_Fe_S_CS"/>
</dbReference>
<sequence>MKISLTKEDFNIALEKLKKDYRIFAPKLLPFKGTFSDTPVIRYEEINSFEEICFDQKSDFSPKEVLLPITQRMFYFTENDYKEPDVDNKKILLFLRSCDLHSVKRVDEIYLRNKFSDKYYETLRNKVKFAVMGCAESFENCFCVDMGTNKTDEYDMGVKTDGEKIFLDIRTEEFLTEFSGNEEEFGMDFVKKNKVHVSIPENINLEDVIDLDLWREYDSRCIACGKCNFVCPTCTCTTTQDIFYKENSSNGERRRVWASCHVDGFSDMAGGHSFRQKHGDRMRFKVMHKISDFRKRFGYQMCTGCGRCDDGCPEYISFSNCINKLNKVLKEKSAGLEGKDE</sequence>
<evidence type="ECO:0000313" key="6">
    <source>
        <dbReference type="Proteomes" id="UP000000845"/>
    </source>
</evidence>
<dbReference type="STRING" id="526218.Sterm_0555"/>
<protein>
    <submittedName>
        <fullName evidence="5">Sulfite reductase, subunit A</fullName>
    </submittedName>
</protein>
<dbReference type="RefSeq" id="WP_012860026.1">
    <property type="nucleotide sequence ID" value="NC_013517.1"/>
</dbReference>
<accession>D1ANV4</accession>
<evidence type="ECO:0000259" key="4">
    <source>
        <dbReference type="PROSITE" id="PS51379"/>
    </source>
</evidence>
<dbReference type="Gene3D" id="1.10.1060.10">
    <property type="entry name" value="Alpha-helical ferredoxin"/>
    <property type="match status" value="1"/>
</dbReference>
<dbReference type="AlphaFoldDB" id="D1ANV4"/>
<evidence type="ECO:0000256" key="1">
    <source>
        <dbReference type="ARBA" id="ARBA00022723"/>
    </source>
</evidence>
<dbReference type="HOGENOM" id="CLU_046702_0_1_0"/>
<gene>
    <name evidence="5" type="ordered locus">Sterm_0555</name>
</gene>
<dbReference type="InterPro" id="IPR017896">
    <property type="entry name" value="4Fe4S_Fe-S-bd"/>
</dbReference>
<dbReference type="Pfam" id="PF17179">
    <property type="entry name" value="Fer4_22"/>
    <property type="match status" value="1"/>
</dbReference>
<dbReference type="GO" id="GO:0046872">
    <property type="term" value="F:metal ion binding"/>
    <property type="evidence" value="ECO:0007669"/>
    <property type="project" value="UniProtKB-KW"/>
</dbReference>
<organism evidence="5 6">
    <name type="scientific">Sebaldella termitidis (strain ATCC 33386 / NCTC 11300)</name>
    <dbReference type="NCBI Taxonomy" id="526218"/>
    <lineage>
        <taxon>Bacteria</taxon>
        <taxon>Fusobacteriati</taxon>
        <taxon>Fusobacteriota</taxon>
        <taxon>Fusobacteriia</taxon>
        <taxon>Fusobacteriales</taxon>
        <taxon>Leptotrichiaceae</taxon>
        <taxon>Sebaldella</taxon>
    </lineage>
</organism>
<dbReference type="InterPro" id="IPR009051">
    <property type="entry name" value="Helical_ferredxn"/>
</dbReference>
<dbReference type="KEGG" id="str:Sterm_0555"/>